<dbReference type="AlphaFoldDB" id="A0A9P5PXW4"/>
<dbReference type="OrthoDB" id="3270558at2759"/>
<comment type="caution">
    <text evidence="2">The sequence shown here is derived from an EMBL/GenBank/DDBJ whole genome shotgun (WGS) entry which is preliminary data.</text>
</comment>
<feature type="region of interest" description="Disordered" evidence="1">
    <location>
        <begin position="195"/>
        <end position="217"/>
    </location>
</feature>
<proteinExistence type="predicted"/>
<evidence type="ECO:0000256" key="1">
    <source>
        <dbReference type="SAM" id="MobiDB-lite"/>
    </source>
</evidence>
<evidence type="ECO:0000313" key="3">
    <source>
        <dbReference type="Proteomes" id="UP000772434"/>
    </source>
</evidence>
<gene>
    <name evidence="2" type="ORF">BDP27DRAFT_1447246</name>
</gene>
<name>A0A9P5PXW4_9AGAR</name>
<organism evidence="2 3">
    <name type="scientific">Rhodocollybia butyracea</name>
    <dbReference type="NCBI Taxonomy" id="206335"/>
    <lineage>
        <taxon>Eukaryota</taxon>
        <taxon>Fungi</taxon>
        <taxon>Dikarya</taxon>
        <taxon>Basidiomycota</taxon>
        <taxon>Agaricomycotina</taxon>
        <taxon>Agaricomycetes</taxon>
        <taxon>Agaricomycetidae</taxon>
        <taxon>Agaricales</taxon>
        <taxon>Marasmiineae</taxon>
        <taxon>Omphalotaceae</taxon>
        <taxon>Rhodocollybia</taxon>
    </lineage>
</organism>
<keyword evidence="3" id="KW-1185">Reference proteome</keyword>
<feature type="region of interest" description="Disordered" evidence="1">
    <location>
        <begin position="317"/>
        <end position="337"/>
    </location>
</feature>
<sequence>MQRRGRSRQISFKALARQASEERERQQALKLKRLGKFPEEVTLSEVSADEQLIDLTGPEDECHTLIDQLHIAYAFDDLPLAKMLLLKITQDIQDITSRTDPRLDSVKPEDFDVVFLPKGGLMTPKDEARLAERQEKERERLEKEAEKAERERKEQEELERIQKEEKERVEREKAWETWVDGVWGNAKREMEQMVLTKKRQGQVEEDKRQRADKRHGTPRISYAHLSTTRDSFSSSSPPELLYTIPNIPKLSPQRKRIRPSGNECGVILPRKLEPIGGASLLLESPETISFHQVLTAMRGKLFPLVVEPETKLDLRQRSKTPDPFYPMSVSISPPTQQQRRDAALLAGLLETTFDDADRLKSRREHKGTTVEMRKSVINSPAMSRLPCAACSSASSSSSPSRSGSWLSFMSSSSSQSSVSTVLTTPSSSPPIKNRTGSVFSSWFKNSPTQCTCDAVESSLTCSPNGTMCRFVPVPNEKSPLPLDEPSCLVSWEAETFSSSLDASFGGTAKSRTTSSASPNTLLRSMAHLYVVAKSFQTAYMHAAMTAAVASVPSFANEWDREYDSEYERKRTRINVQIINRVKSKLQPVGSRVDKKEVARFISKNASGDTDEVGVGAGAGQGMTVPTGFRPKIIAQELFSNDDSIQYIPLVPSNPSQHPPRTILPDPLPFPIHFKPQRSLNGSPVRRAAWVLEQQQQHTNTRSSKRRIVSPPRYGPNGFRRSRRSLSPPIPTSAENPVPTRRQTPIPRHRFVSNPVYLRLKALQNCTGIPVTDTDGNSIRVVDGPDLVSMSIKGGVLSCGREKVPGLAFEDLGRSRLGRVDLDLGETRRLRDSNTPISIPWWQGRDVAGLGGRTESRTKYRQRIVISFIIS</sequence>
<evidence type="ECO:0000313" key="2">
    <source>
        <dbReference type="EMBL" id="KAF9070160.1"/>
    </source>
</evidence>
<dbReference type="Proteomes" id="UP000772434">
    <property type="component" value="Unassembled WGS sequence"/>
</dbReference>
<feature type="region of interest" description="Disordered" evidence="1">
    <location>
        <begin position="126"/>
        <end position="159"/>
    </location>
</feature>
<protein>
    <submittedName>
        <fullName evidence="2">Uncharacterized protein</fullName>
    </submittedName>
</protein>
<dbReference type="EMBL" id="JADNRY010000044">
    <property type="protein sequence ID" value="KAF9070160.1"/>
    <property type="molecule type" value="Genomic_DNA"/>
</dbReference>
<feature type="region of interest" description="Disordered" evidence="1">
    <location>
        <begin position="694"/>
        <end position="747"/>
    </location>
</feature>
<reference evidence="2" key="1">
    <citation type="submission" date="2020-11" db="EMBL/GenBank/DDBJ databases">
        <authorList>
            <consortium name="DOE Joint Genome Institute"/>
            <person name="Ahrendt S."/>
            <person name="Riley R."/>
            <person name="Andreopoulos W."/>
            <person name="Labutti K."/>
            <person name="Pangilinan J."/>
            <person name="Ruiz-Duenas F.J."/>
            <person name="Barrasa J.M."/>
            <person name="Sanchez-Garcia M."/>
            <person name="Camarero S."/>
            <person name="Miyauchi S."/>
            <person name="Serrano A."/>
            <person name="Linde D."/>
            <person name="Babiker R."/>
            <person name="Drula E."/>
            <person name="Ayuso-Fernandez I."/>
            <person name="Pacheco R."/>
            <person name="Padilla G."/>
            <person name="Ferreira P."/>
            <person name="Barriuso J."/>
            <person name="Kellner H."/>
            <person name="Castanera R."/>
            <person name="Alfaro M."/>
            <person name="Ramirez L."/>
            <person name="Pisabarro A.G."/>
            <person name="Kuo A."/>
            <person name="Tritt A."/>
            <person name="Lipzen A."/>
            <person name="He G."/>
            <person name="Yan M."/>
            <person name="Ng V."/>
            <person name="Cullen D."/>
            <person name="Martin F."/>
            <person name="Rosso M.-N."/>
            <person name="Henrissat B."/>
            <person name="Hibbett D."/>
            <person name="Martinez A.T."/>
            <person name="Grigoriev I.V."/>
        </authorList>
    </citation>
    <scope>NUCLEOTIDE SEQUENCE</scope>
    <source>
        <strain evidence="2">AH 40177</strain>
    </source>
</reference>
<accession>A0A9P5PXW4</accession>